<organism evidence="9 10">
    <name type="scientific">Clostridium colicanis DSM 13634</name>
    <dbReference type="NCBI Taxonomy" id="1121305"/>
    <lineage>
        <taxon>Bacteria</taxon>
        <taxon>Bacillati</taxon>
        <taxon>Bacillota</taxon>
        <taxon>Clostridia</taxon>
        <taxon>Eubacteriales</taxon>
        <taxon>Clostridiaceae</taxon>
        <taxon>Clostridium</taxon>
    </lineage>
</organism>
<dbReference type="SUPFAM" id="SSF75620">
    <property type="entry name" value="Release factor"/>
    <property type="match status" value="1"/>
</dbReference>
<dbReference type="HAMAP" id="MF_00094">
    <property type="entry name" value="Rel_fac_2"/>
    <property type="match status" value="1"/>
</dbReference>
<evidence type="ECO:0000259" key="8">
    <source>
        <dbReference type="PROSITE" id="PS00745"/>
    </source>
</evidence>
<keyword evidence="4 6" id="KW-0488">Methylation</keyword>
<comment type="caution">
    <text evidence="9">The sequence shown here is derived from an EMBL/GenBank/DDBJ whole genome shotgun (WGS) entry which is preliminary data.</text>
</comment>
<dbReference type="Proteomes" id="UP000075374">
    <property type="component" value="Unassembled WGS sequence"/>
</dbReference>
<evidence type="ECO:0000256" key="7">
    <source>
        <dbReference type="SAM" id="Coils"/>
    </source>
</evidence>
<name>A0A151AP04_9CLOT</name>
<protein>
    <recommendedName>
        <fullName evidence="3 6">Peptide chain release factor 2</fullName>
        <shortName evidence="6">RF-2</shortName>
    </recommendedName>
</protein>
<keyword evidence="10" id="KW-1185">Reference proteome</keyword>
<dbReference type="InterPro" id="IPR005139">
    <property type="entry name" value="PCRF"/>
</dbReference>
<comment type="subcellular location">
    <subcellularLocation>
        <location evidence="6">Cytoplasm</location>
    </subcellularLocation>
</comment>
<dbReference type="Pfam" id="PF00472">
    <property type="entry name" value="RF-1"/>
    <property type="match status" value="1"/>
</dbReference>
<comment type="function">
    <text evidence="1 6">Peptide chain release factor 2 directs the termination of translation in response to the peptide chain termination codons UGA and UAA.</text>
</comment>
<evidence type="ECO:0000256" key="2">
    <source>
        <dbReference type="ARBA" id="ARBA00010835"/>
    </source>
</evidence>
<feature type="modified residue" description="N5-methylglutamine" evidence="6">
    <location>
        <position position="234"/>
    </location>
</feature>
<dbReference type="SMART" id="SM00937">
    <property type="entry name" value="PCRF"/>
    <property type="match status" value="1"/>
</dbReference>
<dbReference type="NCBIfam" id="TIGR00020">
    <property type="entry name" value="prfB"/>
    <property type="match status" value="1"/>
</dbReference>
<dbReference type="GO" id="GO:0016149">
    <property type="term" value="F:translation release factor activity, codon specific"/>
    <property type="evidence" value="ECO:0007669"/>
    <property type="project" value="UniProtKB-UniRule"/>
</dbReference>
<dbReference type="FunFam" id="3.30.160.20:FF:000010">
    <property type="entry name" value="Peptide chain release factor 2"/>
    <property type="match status" value="1"/>
</dbReference>
<evidence type="ECO:0000256" key="6">
    <source>
        <dbReference type="HAMAP-Rule" id="MF_00094"/>
    </source>
</evidence>
<dbReference type="STRING" id="1121305.CLCOL_11050"/>
<dbReference type="Pfam" id="PF03462">
    <property type="entry name" value="PCRF"/>
    <property type="match status" value="1"/>
</dbReference>
<dbReference type="Gene3D" id="1.20.58.410">
    <property type="entry name" value="Release factor"/>
    <property type="match status" value="1"/>
</dbReference>
<comment type="PTM">
    <text evidence="6">Methylated by PrmC. Methylation increases the termination efficiency of RF2.</text>
</comment>
<keyword evidence="5 6" id="KW-0648">Protein biosynthesis</keyword>
<dbReference type="PANTHER" id="PTHR43116:SF3">
    <property type="entry name" value="CLASS I PEPTIDE CHAIN RELEASE FACTOR"/>
    <property type="match status" value="1"/>
</dbReference>
<keyword evidence="7" id="KW-0175">Coiled coil</keyword>
<dbReference type="PROSITE" id="PS00745">
    <property type="entry name" value="RF_PROK_I"/>
    <property type="match status" value="1"/>
</dbReference>
<evidence type="ECO:0000256" key="1">
    <source>
        <dbReference type="ARBA" id="ARBA00002613"/>
    </source>
</evidence>
<comment type="similarity">
    <text evidence="2 6">Belongs to the prokaryotic/mitochondrial release factor family.</text>
</comment>
<dbReference type="AlphaFoldDB" id="A0A151AP04"/>
<feature type="coiled-coil region" evidence="7">
    <location>
        <begin position="35"/>
        <end position="98"/>
    </location>
</feature>
<dbReference type="InterPro" id="IPR000352">
    <property type="entry name" value="Pep_chain_release_fac_I"/>
</dbReference>
<dbReference type="GO" id="GO:0005737">
    <property type="term" value="C:cytoplasm"/>
    <property type="evidence" value="ECO:0007669"/>
    <property type="project" value="UniProtKB-SubCell"/>
</dbReference>
<reference evidence="9 10" key="1">
    <citation type="submission" date="2016-02" db="EMBL/GenBank/DDBJ databases">
        <title>Genome sequence of Clostridium colicanis DSM 13634.</title>
        <authorList>
            <person name="Poehlein A."/>
            <person name="Daniel R."/>
        </authorList>
    </citation>
    <scope>NUCLEOTIDE SEQUENCE [LARGE SCALE GENOMIC DNA]</scope>
    <source>
        <strain evidence="9 10">DSM 13634</strain>
    </source>
</reference>
<dbReference type="InterPro" id="IPR004374">
    <property type="entry name" value="PrfB"/>
</dbReference>
<evidence type="ECO:0000256" key="5">
    <source>
        <dbReference type="ARBA" id="ARBA00022917"/>
    </source>
</evidence>
<dbReference type="EMBL" id="LTBB01000004">
    <property type="protein sequence ID" value="KYH29361.1"/>
    <property type="molecule type" value="Genomic_DNA"/>
</dbReference>
<feature type="domain" description="Prokaryotic-type class I peptide chain release factors" evidence="8">
    <location>
        <begin position="227"/>
        <end position="243"/>
    </location>
</feature>
<dbReference type="Gene3D" id="3.30.70.1660">
    <property type="match status" value="1"/>
</dbReference>
<sequence>MKWGLLFDIALIEKRVSELENQMQEPNFWGDINRAQEVTQEAKGLKDKLDKYVNTKSRLEDLELFIEMSIDEEDESSIDEIKKEVREIQDIIENFKIQVLLSGEYDRNNAILSLHSGAGGTDAQDWTQMLLRMYTRWAEKKGFKVETLDLIPGDEAGIKSVSLKVTGEFAYGYLKSEKGIHRLVRISPFNANGKRQTSFASVEVLPELTESQDIEIRPEDLRIDTYRSGGAGGQHVNKTDSAVRITHLPTGIVVQSQGERSQFQNKDTAMNMLKSKLVELKERMHKEKIEDLAGDLKDIGWGSQIRSYVFQPYTMVKDHRTNAEIGNINSVMDGEIDLFIIEFLKWDN</sequence>
<accession>A0A151AP04</accession>
<evidence type="ECO:0000313" key="10">
    <source>
        <dbReference type="Proteomes" id="UP000075374"/>
    </source>
</evidence>
<evidence type="ECO:0000313" key="9">
    <source>
        <dbReference type="EMBL" id="KYH29361.1"/>
    </source>
</evidence>
<dbReference type="Gene3D" id="3.30.160.20">
    <property type="match status" value="1"/>
</dbReference>
<dbReference type="PANTHER" id="PTHR43116">
    <property type="entry name" value="PEPTIDE CHAIN RELEASE FACTOR 2"/>
    <property type="match status" value="1"/>
</dbReference>
<dbReference type="PATRIC" id="fig|1121305.3.peg.1108"/>
<evidence type="ECO:0000256" key="4">
    <source>
        <dbReference type="ARBA" id="ARBA00022481"/>
    </source>
</evidence>
<proteinExistence type="inferred from homology"/>
<evidence type="ECO:0000256" key="3">
    <source>
        <dbReference type="ARBA" id="ARBA00019192"/>
    </source>
</evidence>
<gene>
    <name evidence="6 9" type="primary">prfB</name>
    <name evidence="9" type="ORF">CLCOL_11050</name>
</gene>
<keyword evidence="6" id="KW-0963">Cytoplasm</keyword>
<dbReference type="InterPro" id="IPR045853">
    <property type="entry name" value="Pep_chain_release_fac_I_sf"/>
</dbReference>